<comment type="subcellular location">
    <subcellularLocation>
        <location evidence="1">Plastid</location>
        <location evidence="1">Chloroplast</location>
    </subcellularLocation>
</comment>
<feature type="compositionally biased region" description="Basic and acidic residues" evidence="4">
    <location>
        <begin position="453"/>
        <end position="467"/>
    </location>
</feature>
<comment type="caution">
    <text evidence="7">The sequence shown here is derived from an EMBL/GenBank/DDBJ whole genome shotgun (WGS) entry which is preliminary data.</text>
</comment>
<dbReference type="InterPro" id="IPR037198">
    <property type="entry name" value="MutL_C_sf"/>
</dbReference>
<evidence type="ECO:0000313" key="7">
    <source>
        <dbReference type="EMBL" id="EJK77034.1"/>
    </source>
</evidence>
<dbReference type="Pfam" id="PF08676">
    <property type="entry name" value="MutL_C"/>
    <property type="match status" value="1"/>
</dbReference>
<dbReference type="Pfam" id="PF01119">
    <property type="entry name" value="DNA_mis_repair"/>
    <property type="match status" value="1"/>
</dbReference>
<feature type="domain" description="MutL C-terminal dimerisation" evidence="5">
    <location>
        <begin position="869"/>
        <end position="1060"/>
    </location>
</feature>
<feature type="region of interest" description="Disordered" evidence="4">
    <location>
        <begin position="131"/>
        <end position="155"/>
    </location>
</feature>
<organism evidence="7 8">
    <name type="scientific">Thalassiosira oceanica</name>
    <name type="common">Marine diatom</name>
    <dbReference type="NCBI Taxonomy" id="159749"/>
    <lineage>
        <taxon>Eukaryota</taxon>
        <taxon>Sar</taxon>
        <taxon>Stramenopiles</taxon>
        <taxon>Ochrophyta</taxon>
        <taxon>Bacillariophyta</taxon>
        <taxon>Coscinodiscophyceae</taxon>
        <taxon>Thalassiosirophycidae</taxon>
        <taxon>Thalassiosirales</taxon>
        <taxon>Thalassiosiraceae</taxon>
        <taxon>Thalassiosira</taxon>
    </lineage>
</organism>
<dbReference type="GO" id="GO:0006298">
    <property type="term" value="P:mismatch repair"/>
    <property type="evidence" value="ECO:0007669"/>
    <property type="project" value="InterPro"/>
</dbReference>
<feature type="compositionally biased region" description="Basic and acidic residues" evidence="4">
    <location>
        <begin position="738"/>
        <end position="753"/>
    </location>
</feature>
<feature type="region of interest" description="Disordered" evidence="4">
    <location>
        <begin position="450"/>
        <end position="803"/>
    </location>
</feature>
<dbReference type="Proteomes" id="UP000266841">
    <property type="component" value="Unassembled WGS sequence"/>
</dbReference>
<feature type="compositionally biased region" description="Acidic residues" evidence="4">
    <location>
        <begin position="727"/>
        <end position="737"/>
    </location>
</feature>
<feature type="compositionally biased region" description="Basic and acidic residues" evidence="4">
    <location>
        <begin position="591"/>
        <end position="609"/>
    </location>
</feature>
<evidence type="ECO:0000256" key="3">
    <source>
        <dbReference type="ARBA" id="ARBA00022763"/>
    </source>
</evidence>
<feature type="domain" description="DNA mismatch repair protein S5" evidence="6">
    <location>
        <begin position="299"/>
        <end position="443"/>
    </location>
</feature>
<evidence type="ECO:0008006" key="9">
    <source>
        <dbReference type="Google" id="ProtNLM"/>
    </source>
</evidence>
<dbReference type="SMART" id="SM00853">
    <property type="entry name" value="MutL_C"/>
    <property type="match status" value="1"/>
</dbReference>
<evidence type="ECO:0000256" key="4">
    <source>
        <dbReference type="SAM" id="MobiDB-lite"/>
    </source>
</evidence>
<protein>
    <recommendedName>
        <fullName evidence="9">MutL C-terminal dimerisation domain-containing protein</fullName>
    </recommendedName>
</protein>
<dbReference type="eggNOG" id="KOG1978">
    <property type="taxonomic scope" value="Eukaryota"/>
</dbReference>
<dbReference type="GO" id="GO:0032389">
    <property type="term" value="C:MutLalpha complex"/>
    <property type="evidence" value="ECO:0007669"/>
    <property type="project" value="TreeGrafter"/>
</dbReference>
<feature type="compositionally biased region" description="Basic and acidic residues" evidence="4">
    <location>
        <begin position="632"/>
        <end position="649"/>
    </location>
</feature>
<dbReference type="SUPFAM" id="SSF54211">
    <property type="entry name" value="Ribosomal protein S5 domain 2-like"/>
    <property type="match status" value="1"/>
</dbReference>
<proteinExistence type="inferred from homology"/>
<dbReference type="InterPro" id="IPR038973">
    <property type="entry name" value="MutL/Mlh/Pms-like"/>
</dbReference>
<dbReference type="GO" id="GO:0030983">
    <property type="term" value="F:mismatched DNA binding"/>
    <property type="evidence" value="ECO:0007669"/>
    <property type="project" value="InterPro"/>
</dbReference>
<dbReference type="OMA" id="MRPRRMP"/>
<dbReference type="SMART" id="SM01340">
    <property type="entry name" value="DNA_mis_repair"/>
    <property type="match status" value="1"/>
</dbReference>
<dbReference type="SUPFAM" id="SSF55874">
    <property type="entry name" value="ATPase domain of HSP90 chaperone/DNA topoisomerase II/histidine kinase"/>
    <property type="match status" value="1"/>
</dbReference>
<dbReference type="Gene3D" id="3.30.565.10">
    <property type="entry name" value="Histidine kinase-like ATPase, C-terminal domain"/>
    <property type="match status" value="1"/>
</dbReference>
<dbReference type="Gene3D" id="3.30.230.10">
    <property type="match status" value="1"/>
</dbReference>
<dbReference type="GO" id="GO:0016887">
    <property type="term" value="F:ATP hydrolysis activity"/>
    <property type="evidence" value="ECO:0007669"/>
    <property type="project" value="InterPro"/>
</dbReference>
<evidence type="ECO:0000256" key="1">
    <source>
        <dbReference type="ARBA" id="ARBA00004229"/>
    </source>
</evidence>
<evidence type="ECO:0000313" key="8">
    <source>
        <dbReference type="Proteomes" id="UP000266841"/>
    </source>
</evidence>
<feature type="compositionally biased region" description="Polar residues" evidence="4">
    <location>
        <begin position="621"/>
        <end position="631"/>
    </location>
</feature>
<dbReference type="PROSITE" id="PS00058">
    <property type="entry name" value="DNA_MISMATCH_REPAIR_1"/>
    <property type="match status" value="1"/>
</dbReference>
<keyword evidence="3" id="KW-0227">DNA damage</keyword>
<gene>
    <name evidence="7" type="ORF">THAOC_01161</name>
</gene>
<dbReference type="InterPro" id="IPR014721">
    <property type="entry name" value="Ribsml_uS5_D2-typ_fold_subgr"/>
</dbReference>
<feature type="compositionally biased region" description="Basic and acidic residues" evidence="4">
    <location>
        <begin position="518"/>
        <end position="532"/>
    </location>
</feature>
<dbReference type="AlphaFoldDB" id="K0TIX0"/>
<dbReference type="InterPro" id="IPR036890">
    <property type="entry name" value="HATPase_C_sf"/>
</dbReference>
<dbReference type="GO" id="GO:0009507">
    <property type="term" value="C:chloroplast"/>
    <property type="evidence" value="ECO:0007669"/>
    <property type="project" value="UniProtKB-SubCell"/>
</dbReference>
<dbReference type="PANTHER" id="PTHR10073:SF52">
    <property type="entry name" value="MISMATCH REPAIR ENDONUCLEASE PMS2"/>
    <property type="match status" value="1"/>
</dbReference>
<comment type="similarity">
    <text evidence="2">Belongs to the DNA mismatch repair MutL/HexB family.</text>
</comment>
<dbReference type="SUPFAM" id="SSF118116">
    <property type="entry name" value="DNA mismatch repair protein MutL"/>
    <property type="match status" value="2"/>
</dbReference>
<dbReference type="PANTHER" id="PTHR10073">
    <property type="entry name" value="DNA MISMATCH REPAIR PROTEIN MLH, PMS, MUTL"/>
    <property type="match status" value="1"/>
</dbReference>
<dbReference type="InterPro" id="IPR013507">
    <property type="entry name" value="DNA_mismatch_S5_2-like"/>
</dbReference>
<accession>K0TIX0</accession>
<dbReference type="GO" id="GO:0140664">
    <property type="term" value="F:ATP-dependent DNA damage sensor activity"/>
    <property type="evidence" value="ECO:0007669"/>
    <property type="project" value="InterPro"/>
</dbReference>
<dbReference type="GO" id="GO:0005524">
    <property type="term" value="F:ATP binding"/>
    <property type="evidence" value="ECO:0007669"/>
    <property type="project" value="InterPro"/>
</dbReference>
<dbReference type="InterPro" id="IPR020568">
    <property type="entry name" value="Ribosomal_Su5_D2-typ_SF"/>
</dbReference>
<evidence type="ECO:0000256" key="2">
    <source>
        <dbReference type="ARBA" id="ARBA00006082"/>
    </source>
</evidence>
<evidence type="ECO:0000259" key="6">
    <source>
        <dbReference type="SMART" id="SM01340"/>
    </source>
</evidence>
<feature type="compositionally biased region" description="Basic and acidic residues" evidence="4">
    <location>
        <begin position="772"/>
        <end position="787"/>
    </location>
</feature>
<dbReference type="Gene3D" id="3.30.1540.20">
    <property type="entry name" value="MutL, C-terminal domain, dimerisation subdomain"/>
    <property type="match status" value="1"/>
</dbReference>
<dbReference type="OrthoDB" id="10254304at2759"/>
<name>K0TIX0_THAOC</name>
<reference evidence="7 8" key="1">
    <citation type="journal article" date="2012" name="Genome Biol.">
        <title>Genome and low-iron response of an oceanic diatom adapted to chronic iron limitation.</title>
        <authorList>
            <person name="Lommer M."/>
            <person name="Specht M."/>
            <person name="Roy A.S."/>
            <person name="Kraemer L."/>
            <person name="Andreson R."/>
            <person name="Gutowska M.A."/>
            <person name="Wolf J."/>
            <person name="Bergner S.V."/>
            <person name="Schilhabel M.B."/>
            <person name="Klostermeier U.C."/>
            <person name="Beiko R.G."/>
            <person name="Rosenstiel P."/>
            <person name="Hippler M."/>
            <person name="Laroche J."/>
        </authorList>
    </citation>
    <scope>NUCLEOTIDE SEQUENCE [LARGE SCALE GENOMIC DNA]</scope>
    <source>
        <strain evidence="7 8">CCMP1005</strain>
    </source>
</reference>
<dbReference type="InterPro" id="IPR014762">
    <property type="entry name" value="DNA_mismatch_repair_CS"/>
</dbReference>
<evidence type="ECO:0000259" key="5">
    <source>
        <dbReference type="SMART" id="SM00853"/>
    </source>
</evidence>
<keyword evidence="8" id="KW-1185">Reference proteome</keyword>
<sequence length="1120" mass="122310">MGSKDEEDLRPLIKQIAPSSVQRIVAGAAVTDLASAGGLNAASLARRLGHLPALSLLVACTAVDELTAYLVKELIDNSIDAGAKRVSIKLFNQGIDSIEVVDNGSGVPATSRPLMAMKHATSKLRAFNDLYTDGSDEPDAGPGETASSSGENDSADDVAYAAAPTLGFRGEALFCLSNLSRSLVVTTRTSDEIVGESFAFNTQGDLISDSKRTQARGVGTTVTVCGLFEQLPVRKVDMCKRIKAQRSKLMKMLQGYAILCLSTQFNLTDVATSSSAKKKSKTEVKLATSESSKTLEARTASVLGPKFLAGLARVEVVLDSAVNDTHGKSDDETKWKMTGLISHAPTSPRPASARDLQFFSINGRPVDLPSVSRVLGDVWRIFEPVAEVKGSGGGRRRPACVLAFTLPPSMYDVNLSPDKREVMFTNEATISALIKEGLKALWLEQSDGQFKTNEVESRSNAKTDKARVVTSNPSEHQSTKGTEKRRQAIASAASGPTSSKQADTDKHIVLGDTDVGEADVRDSTTPRMRRQENSVITPRPTKMIAQVSNKSSAGEESELTADSIPRESSEGQSKLDEQPQRVRVRHQGARGWDETSTRPPSDRSKRRWEQSQLKFQRMEKQQLQQEMSRMLSSDEEKQGATTHVDEIQKSGKRTAPLTAVKPRSKGTADAEAPNRRSRTVSTGKKSKKRQRKAETGDMSFLEQFAYGGTQEQTVTQDDRRESSSESDGSEDEFEDVIDMNREQRSSSKSDTPPRKSSNTQRNARMVAGKTIESTERPKKRKASETRDPSNPSSPTDASSTPIANAEDDVVTWNSFTGTKAVVEQSHRARIAIRKNHKSLANSIEKQQSECANPAPTIKLAKDDFLRMSIIGQFNLGFILARCQNHHLWIIDQHAADEKWNFERLCRDTVIHEQTLIAPLPLELSPSEEHTILENMEVFERNGFRFKFDEAKEPRHRLSLTALPHSGSGGDGKKAVQFGKDDVGALCSLLGADGMNTSDGYSNGFGGDGSRIAGVNAVRRFAGMESFSENVVSQSITRLPKAIAMFANRACRGSIMIGTALSDKEQHGILQKLDQTEIPWNCAHGRPTLSHIRDLTTTLTGDEDKTTKHILDPTMSSNEEL</sequence>
<dbReference type="InterPro" id="IPR014790">
    <property type="entry name" value="MutL_C"/>
</dbReference>
<feature type="compositionally biased region" description="Basic and acidic residues" evidence="4">
    <location>
        <begin position="477"/>
        <end position="486"/>
    </location>
</feature>
<feature type="compositionally biased region" description="Polar residues" evidence="4">
    <location>
        <begin position="788"/>
        <end position="802"/>
    </location>
</feature>
<dbReference type="EMBL" id="AGNL01001387">
    <property type="protein sequence ID" value="EJK77034.1"/>
    <property type="molecule type" value="Genomic_DNA"/>
</dbReference>
<dbReference type="InterPro" id="IPR042120">
    <property type="entry name" value="MutL_C_dimsub"/>
</dbReference>
<feature type="compositionally biased region" description="Basic and acidic residues" evidence="4">
    <location>
        <begin position="564"/>
        <end position="580"/>
    </location>
</feature>
<dbReference type="Pfam" id="PF13589">
    <property type="entry name" value="HATPase_c_3"/>
    <property type="match status" value="1"/>
</dbReference>